<dbReference type="Pfam" id="PF05635">
    <property type="entry name" value="23S_rRNA_IVP"/>
    <property type="match status" value="1"/>
</dbReference>
<dbReference type="SUPFAM" id="SSF158446">
    <property type="entry name" value="IVS-encoded protein-like"/>
    <property type="match status" value="1"/>
</dbReference>
<name>K2GZK6_9BACT</name>
<dbReference type="EMBL" id="AMFJ01000261">
    <property type="protein sequence ID" value="EKE28955.1"/>
    <property type="molecule type" value="Genomic_DNA"/>
</dbReference>
<dbReference type="PANTHER" id="PTHR38471:SF2">
    <property type="entry name" value="FOUR HELIX BUNDLE PROTEIN"/>
    <property type="match status" value="1"/>
</dbReference>
<protein>
    <submittedName>
        <fullName evidence="1">S23 ribosomal protein</fullName>
    </submittedName>
</protein>
<dbReference type="Gene3D" id="1.20.1440.60">
    <property type="entry name" value="23S rRNA-intervening sequence"/>
    <property type="match status" value="1"/>
</dbReference>
<dbReference type="CDD" id="cd16377">
    <property type="entry name" value="23S_rRNA_IVP_like"/>
    <property type="match status" value="1"/>
</dbReference>
<dbReference type="InterPro" id="IPR012657">
    <property type="entry name" value="23S_rRNA-intervening_sequence"/>
</dbReference>
<evidence type="ECO:0000313" key="1">
    <source>
        <dbReference type="EMBL" id="EKE28955.1"/>
    </source>
</evidence>
<comment type="caution">
    <text evidence="1">The sequence shown here is derived from an EMBL/GenBank/DDBJ whole genome shotgun (WGS) entry which is preliminary data.</text>
</comment>
<dbReference type="NCBIfam" id="TIGR02436">
    <property type="entry name" value="four helix bundle protein"/>
    <property type="match status" value="1"/>
</dbReference>
<organism evidence="1">
    <name type="scientific">uncultured bacterium</name>
    <name type="common">gcode 4</name>
    <dbReference type="NCBI Taxonomy" id="1234023"/>
    <lineage>
        <taxon>Bacteria</taxon>
        <taxon>environmental samples</taxon>
    </lineage>
</organism>
<keyword evidence="1" id="KW-0689">Ribosomal protein</keyword>
<gene>
    <name evidence="1" type="ORF">ACD_2C00261G0002</name>
</gene>
<dbReference type="PANTHER" id="PTHR38471">
    <property type="entry name" value="FOUR HELIX BUNDLE PROTEIN"/>
    <property type="match status" value="1"/>
</dbReference>
<dbReference type="InterPro" id="IPR036583">
    <property type="entry name" value="23S_rRNA_IVS_sf"/>
</dbReference>
<proteinExistence type="predicted"/>
<dbReference type="GO" id="GO:0005840">
    <property type="term" value="C:ribosome"/>
    <property type="evidence" value="ECO:0007669"/>
    <property type="project" value="UniProtKB-KW"/>
</dbReference>
<dbReference type="AlphaFoldDB" id="K2GZK6"/>
<keyword evidence="1" id="KW-0687">Ribonucleoprotein</keyword>
<reference evidence="1" key="1">
    <citation type="journal article" date="2012" name="Science">
        <title>Fermentation, hydrogen, and sulfur metabolism in multiple uncultivated bacterial phyla.</title>
        <authorList>
            <person name="Wrighton K.C."/>
            <person name="Thomas B.C."/>
            <person name="Sharon I."/>
            <person name="Miller C.S."/>
            <person name="Castelle C.J."/>
            <person name="VerBerkmoes N.C."/>
            <person name="Wilkins M.J."/>
            <person name="Hettich R.L."/>
            <person name="Lipton M.S."/>
            <person name="Williams K.H."/>
            <person name="Long P.E."/>
            <person name="Banfield J.F."/>
        </authorList>
    </citation>
    <scope>NUCLEOTIDE SEQUENCE [LARGE SCALE GENOMIC DNA]</scope>
</reference>
<accession>K2GZK6</accession>
<sequence>MNTNYKNLKVWSKSVDFVSRIYEITSKFPNDEKFSLVSQIRRAAVSIPSNIAEWSWRNGIPELRQFLYISKWSCLEVETQLIISKNLWFISESDFEVLNKDLDEIIKMLQWFINSKF</sequence>